<gene>
    <name evidence="9" type="ORF">DI556_07110</name>
</gene>
<accession>A0A2W5Q6I6</accession>
<comment type="subcellular location">
    <subcellularLocation>
        <location evidence="1 7">Cell membrane</location>
        <topology evidence="1 7">Multi-pass membrane protein</topology>
    </subcellularLocation>
</comment>
<proteinExistence type="inferred from homology"/>
<evidence type="ECO:0000256" key="4">
    <source>
        <dbReference type="ARBA" id="ARBA00022692"/>
    </source>
</evidence>
<reference evidence="9 10" key="1">
    <citation type="submission" date="2017-08" db="EMBL/GenBank/DDBJ databases">
        <title>Infants hospitalized years apart are colonized by the same room-sourced microbial strains.</title>
        <authorList>
            <person name="Brooks B."/>
            <person name="Olm M.R."/>
            <person name="Firek B.A."/>
            <person name="Baker R."/>
            <person name="Thomas B.C."/>
            <person name="Morowitz M.J."/>
            <person name="Banfield J.F."/>
        </authorList>
    </citation>
    <scope>NUCLEOTIDE SEQUENCE [LARGE SCALE GENOMIC DNA]</scope>
    <source>
        <strain evidence="9">S2_005_002_R2_34</strain>
    </source>
</reference>
<protein>
    <recommendedName>
        <fullName evidence="7">UPF0056 membrane protein</fullName>
    </recommendedName>
</protein>
<evidence type="ECO:0000256" key="5">
    <source>
        <dbReference type="ARBA" id="ARBA00022989"/>
    </source>
</evidence>
<feature type="transmembrane region" description="Helical" evidence="7">
    <location>
        <begin position="123"/>
        <end position="145"/>
    </location>
</feature>
<feature type="region of interest" description="Disordered" evidence="8">
    <location>
        <begin position="98"/>
        <end position="119"/>
    </location>
</feature>
<dbReference type="AlphaFoldDB" id="A0A2W5Q6I6"/>
<comment type="similarity">
    <text evidence="2 7">Belongs to the UPF0056 (MarC) family.</text>
</comment>
<dbReference type="PANTHER" id="PTHR33508">
    <property type="entry name" value="UPF0056 MEMBRANE PROTEIN YHCE"/>
    <property type="match status" value="1"/>
</dbReference>
<dbReference type="Proteomes" id="UP000249185">
    <property type="component" value="Unassembled WGS sequence"/>
</dbReference>
<evidence type="ECO:0000256" key="3">
    <source>
        <dbReference type="ARBA" id="ARBA00022475"/>
    </source>
</evidence>
<feature type="transmembrane region" description="Helical" evidence="7">
    <location>
        <begin position="184"/>
        <end position="207"/>
    </location>
</feature>
<evidence type="ECO:0000256" key="1">
    <source>
        <dbReference type="ARBA" id="ARBA00004651"/>
    </source>
</evidence>
<evidence type="ECO:0000256" key="7">
    <source>
        <dbReference type="RuleBase" id="RU362048"/>
    </source>
</evidence>
<keyword evidence="6 7" id="KW-0472">Membrane</keyword>
<keyword evidence="3" id="KW-1003">Cell membrane</keyword>
<dbReference type="PANTHER" id="PTHR33508:SF1">
    <property type="entry name" value="UPF0056 MEMBRANE PROTEIN YHCE"/>
    <property type="match status" value="1"/>
</dbReference>
<evidence type="ECO:0000313" key="10">
    <source>
        <dbReference type="Proteomes" id="UP000249185"/>
    </source>
</evidence>
<dbReference type="InterPro" id="IPR002771">
    <property type="entry name" value="Multi_antbiot-R_MarC"/>
</dbReference>
<feature type="compositionally biased region" description="Low complexity" evidence="8">
    <location>
        <begin position="104"/>
        <end position="116"/>
    </location>
</feature>
<feature type="transmembrane region" description="Helical" evidence="7">
    <location>
        <begin position="41"/>
        <end position="59"/>
    </location>
</feature>
<name>A0A2W5Q6I6_RHOSU</name>
<keyword evidence="5 7" id="KW-1133">Transmembrane helix</keyword>
<keyword evidence="4 7" id="KW-0812">Transmembrane</keyword>
<feature type="transmembrane region" description="Helical" evidence="7">
    <location>
        <begin position="65"/>
        <end position="91"/>
    </location>
</feature>
<feature type="transmembrane region" description="Helical" evidence="7">
    <location>
        <begin position="6"/>
        <end position="29"/>
    </location>
</feature>
<organism evidence="9 10">
    <name type="scientific">Rhodovulum sulfidophilum</name>
    <name type="common">Rhodobacter sulfidophilus</name>
    <dbReference type="NCBI Taxonomy" id="35806"/>
    <lineage>
        <taxon>Bacteria</taxon>
        <taxon>Pseudomonadati</taxon>
        <taxon>Pseudomonadota</taxon>
        <taxon>Alphaproteobacteria</taxon>
        <taxon>Rhodobacterales</taxon>
        <taxon>Paracoccaceae</taxon>
        <taxon>Rhodovulum</taxon>
    </lineage>
</organism>
<evidence type="ECO:0000256" key="8">
    <source>
        <dbReference type="SAM" id="MobiDB-lite"/>
    </source>
</evidence>
<dbReference type="Pfam" id="PF01914">
    <property type="entry name" value="MarC"/>
    <property type="match status" value="1"/>
</dbReference>
<dbReference type="GO" id="GO:0005886">
    <property type="term" value="C:plasma membrane"/>
    <property type="evidence" value="ECO:0007669"/>
    <property type="project" value="UniProtKB-SubCell"/>
</dbReference>
<evidence type="ECO:0000256" key="2">
    <source>
        <dbReference type="ARBA" id="ARBA00009784"/>
    </source>
</evidence>
<evidence type="ECO:0000256" key="6">
    <source>
        <dbReference type="ARBA" id="ARBA00023136"/>
    </source>
</evidence>
<dbReference type="NCBIfam" id="TIGR00427">
    <property type="entry name" value="NAAT family transporter"/>
    <property type="match status" value="1"/>
</dbReference>
<comment type="caution">
    <text evidence="9">The sequence shown here is derived from an EMBL/GenBank/DDBJ whole genome shotgun (WGS) entry which is preliminary data.</text>
</comment>
<dbReference type="EMBL" id="QFPW01000004">
    <property type="protein sequence ID" value="PZQ50323.1"/>
    <property type="molecule type" value="Genomic_DNA"/>
</dbReference>
<evidence type="ECO:0000313" key="9">
    <source>
        <dbReference type="EMBL" id="PZQ50323.1"/>
    </source>
</evidence>
<feature type="transmembrane region" description="Helical" evidence="7">
    <location>
        <begin position="151"/>
        <end position="172"/>
    </location>
</feature>
<sequence>MVAEELITVFVTLFVIIDPIGLAPVFVSLTRGMDPGQRAAVGLRAVLVACGLLAVFGLAGKPLLAAIGIGLPAFRISGGLLLFLIAVEMLFEKRTERREKRAADTGPGPSAGPGSDDGPDPSVFPLATPLIAGPGALATMILLGGKEEGDPLGLAALLAVMVFVLALTYAAFRAGDLIERLLGHNGVVVVTRLFGILLAALAVQFVLNGLHDIGVLAAPPT</sequence>